<sequence length="168" mass="19260">MLMRRAVKGPALWCVRMDEVVVEQGIAIRRIRQSSVVRRGCAYPVEDVESIGFLHDCAQQPKESSGFFPIRNCEAHIEYPEERIREVLDPSCTSVRRSRHRICHSLRSRLEAYQATDGDLRHPRYRVHDITPSLFVVVVSVGRDPSLAIAPHSLRSQHFLERPSPPKP</sequence>
<proteinExistence type="predicted"/>
<gene>
    <name evidence="1" type="ORF">BV22DRAFT_155693</name>
</gene>
<protein>
    <submittedName>
        <fullName evidence="1">Uncharacterized protein</fullName>
    </submittedName>
</protein>
<evidence type="ECO:0000313" key="1">
    <source>
        <dbReference type="EMBL" id="KAH7929110.1"/>
    </source>
</evidence>
<dbReference type="EMBL" id="MU266345">
    <property type="protein sequence ID" value="KAH7929110.1"/>
    <property type="molecule type" value="Genomic_DNA"/>
</dbReference>
<name>A0ACB8BT09_9AGAM</name>
<organism evidence="1 2">
    <name type="scientific">Leucogyrophana mollusca</name>
    <dbReference type="NCBI Taxonomy" id="85980"/>
    <lineage>
        <taxon>Eukaryota</taxon>
        <taxon>Fungi</taxon>
        <taxon>Dikarya</taxon>
        <taxon>Basidiomycota</taxon>
        <taxon>Agaricomycotina</taxon>
        <taxon>Agaricomycetes</taxon>
        <taxon>Agaricomycetidae</taxon>
        <taxon>Boletales</taxon>
        <taxon>Boletales incertae sedis</taxon>
        <taxon>Leucogyrophana</taxon>
    </lineage>
</organism>
<accession>A0ACB8BT09</accession>
<dbReference type="Proteomes" id="UP000790709">
    <property type="component" value="Unassembled WGS sequence"/>
</dbReference>
<reference evidence="1" key="1">
    <citation type="journal article" date="2021" name="New Phytol.">
        <title>Evolutionary innovations through gain and loss of genes in the ectomycorrhizal Boletales.</title>
        <authorList>
            <person name="Wu G."/>
            <person name="Miyauchi S."/>
            <person name="Morin E."/>
            <person name="Kuo A."/>
            <person name="Drula E."/>
            <person name="Varga T."/>
            <person name="Kohler A."/>
            <person name="Feng B."/>
            <person name="Cao Y."/>
            <person name="Lipzen A."/>
            <person name="Daum C."/>
            <person name="Hundley H."/>
            <person name="Pangilinan J."/>
            <person name="Johnson J."/>
            <person name="Barry K."/>
            <person name="LaButti K."/>
            <person name="Ng V."/>
            <person name="Ahrendt S."/>
            <person name="Min B."/>
            <person name="Choi I.G."/>
            <person name="Park H."/>
            <person name="Plett J.M."/>
            <person name="Magnuson J."/>
            <person name="Spatafora J.W."/>
            <person name="Nagy L.G."/>
            <person name="Henrissat B."/>
            <person name="Grigoriev I.V."/>
            <person name="Yang Z.L."/>
            <person name="Xu J."/>
            <person name="Martin F.M."/>
        </authorList>
    </citation>
    <scope>NUCLEOTIDE SEQUENCE</scope>
    <source>
        <strain evidence="1">KUC20120723A-06</strain>
    </source>
</reference>
<comment type="caution">
    <text evidence="1">The sequence shown here is derived from an EMBL/GenBank/DDBJ whole genome shotgun (WGS) entry which is preliminary data.</text>
</comment>
<keyword evidence="2" id="KW-1185">Reference proteome</keyword>
<evidence type="ECO:0000313" key="2">
    <source>
        <dbReference type="Proteomes" id="UP000790709"/>
    </source>
</evidence>